<dbReference type="AlphaFoldDB" id="A0A146FSF9"/>
<organism evidence="2 3">
    <name type="scientific">Aspergillus kawachii</name>
    <name type="common">White koji mold</name>
    <name type="synonym">Aspergillus awamori var. kawachi</name>
    <dbReference type="NCBI Taxonomy" id="1069201"/>
    <lineage>
        <taxon>Eukaryota</taxon>
        <taxon>Fungi</taxon>
        <taxon>Dikarya</taxon>
        <taxon>Ascomycota</taxon>
        <taxon>Pezizomycotina</taxon>
        <taxon>Eurotiomycetes</taxon>
        <taxon>Eurotiomycetidae</taxon>
        <taxon>Eurotiales</taxon>
        <taxon>Aspergillaceae</taxon>
        <taxon>Aspergillus</taxon>
        <taxon>Aspergillus subgen. Circumdati</taxon>
    </lineage>
</organism>
<sequence length="92" mass="9976">MIQPSAGQSSGYETEHEFGGSSLGSEAKLDGSSERSFPLDGVRPRCGVRDIKTFIVGEKLIYEIRAGTSKVFLSQVGDSSMPNISPSDRWLH</sequence>
<evidence type="ECO:0000313" key="2">
    <source>
        <dbReference type="EMBL" id="GAT28072.1"/>
    </source>
</evidence>
<feature type="region of interest" description="Disordered" evidence="1">
    <location>
        <begin position="1"/>
        <end position="43"/>
    </location>
</feature>
<reference evidence="3" key="2">
    <citation type="submission" date="2016-02" db="EMBL/GenBank/DDBJ databases">
        <title>Genome sequencing of Aspergillus luchuensis NBRC 4314.</title>
        <authorList>
            <person name="Yamada O."/>
        </authorList>
    </citation>
    <scope>NUCLEOTIDE SEQUENCE [LARGE SCALE GENOMIC DNA]</scope>
    <source>
        <strain evidence="3">RIB 2604</strain>
    </source>
</reference>
<evidence type="ECO:0000313" key="3">
    <source>
        <dbReference type="Proteomes" id="UP000075230"/>
    </source>
</evidence>
<dbReference type="EMBL" id="BCWF01000024">
    <property type="protein sequence ID" value="GAT28072.1"/>
    <property type="molecule type" value="Genomic_DNA"/>
</dbReference>
<feature type="compositionally biased region" description="Polar residues" evidence="1">
    <location>
        <begin position="1"/>
        <end position="12"/>
    </location>
</feature>
<accession>A0A146FSF9</accession>
<proteinExistence type="predicted"/>
<name>A0A146FSF9_ASPKA</name>
<gene>
    <name evidence="2" type="ORF">RIB2604_02501470</name>
</gene>
<evidence type="ECO:0000256" key="1">
    <source>
        <dbReference type="SAM" id="MobiDB-lite"/>
    </source>
</evidence>
<comment type="caution">
    <text evidence="2">The sequence shown here is derived from an EMBL/GenBank/DDBJ whole genome shotgun (WGS) entry which is preliminary data.</text>
</comment>
<protein>
    <submittedName>
        <fullName evidence="2">Heavy metal tolerance protein</fullName>
    </submittedName>
</protein>
<reference evidence="2 3" key="1">
    <citation type="journal article" date="2016" name="DNA Res.">
        <title>Genome sequence of Aspergillus luchuensis NBRC 4314.</title>
        <authorList>
            <person name="Yamada O."/>
            <person name="Machida M."/>
            <person name="Hosoyama A."/>
            <person name="Goto M."/>
            <person name="Takahashi T."/>
            <person name="Futagami T."/>
            <person name="Yamagata Y."/>
            <person name="Takeuchi M."/>
            <person name="Kobayashi T."/>
            <person name="Koike H."/>
            <person name="Abe K."/>
            <person name="Asai K."/>
            <person name="Arita M."/>
            <person name="Fujita N."/>
            <person name="Fukuda K."/>
            <person name="Higa K."/>
            <person name="Horikawa H."/>
            <person name="Ishikawa T."/>
            <person name="Jinno K."/>
            <person name="Kato Y."/>
            <person name="Kirimura K."/>
            <person name="Mizutani O."/>
            <person name="Nakasone K."/>
            <person name="Sano M."/>
            <person name="Shiraishi Y."/>
            <person name="Tsukahara M."/>
            <person name="Gomi K."/>
        </authorList>
    </citation>
    <scope>NUCLEOTIDE SEQUENCE [LARGE SCALE GENOMIC DNA]</scope>
    <source>
        <strain evidence="2 3">RIB 2604</strain>
    </source>
</reference>
<dbReference type="Proteomes" id="UP000075230">
    <property type="component" value="Unassembled WGS sequence"/>
</dbReference>